<keyword evidence="3" id="KW-1185">Reference proteome</keyword>
<keyword evidence="1" id="KW-1133">Transmembrane helix</keyword>
<feature type="transmembrane region" description="Helical" evidence="1">
    <location>
        <begin position="12"/>
        <end position="34"/>
    </location>
</feature>
<evidence type="ECO:0000256" key="1">
    <source>
        <dbReference type="SAM" id="Phobius"/>
    </source>
</evidence>
<dbReference type="GO" id="GO:0015979">
    <property type="term" value="P:photosynthesis"/>
    <property type="evidence" value="ECO:0007669"/>
    <property type="project" value="InterPro"/>
</dbReference>
<keyword evidence="1" id="KW-0472">Membrane</keyword>
<dbReference type="SUPFAM" id="SSF81558">
    <property type="entry name" value="Photosystem I subunits PsaA/PsaB"/>
    <property type="match status" value="1"/>
</dbReference>
<evidence type="ECO:0000313" key="3">
    <source>
        <dbReference type="Proteomes" id="UP001179952"/>
    </source>
</evidence>
<gene>
    <name evidence="2" type="ORF">QJS04_geneDACA005955</name>
</gene>
<protein>
    <submittedName>
        <fullName evidence="2">Photosystem I P700 chlorophyll a apoprotein A1</fullName>
    </submittedName>
</protein>
<dbReference type="InterPro" id="IPR001280">
    <property type="entry name" value="PSI_PsaA/B"/>
</dbReference>
<accession>A0AAV9B4A4</accession>
<dbReference type="GO" id="GO:0016020">
    <property type="term" value="C:membrane"/>
    <property type="evidence" value="ECO:0007669"/>
    <property type="project" value="InterPro"/>
</dbReference>
<reference evidence="2" key="1">
    <citation type="journal article" date="2023" name="Nat. Commun.">
        <title>Diploid and tetraploid genomes of Acorus and the evolution of monocots.</title>
        <authorList>
            <person name="Ma L."/>
            <person name="Liu K.W."/>
            <person name="Li Z."/>
            <person name="Hsiao Y.Y."/>
            <person name="Qi Y."/>
            <person name="Fu T."/>
            <person name="Tang G.D."/>
            <person name="Zhang D."/>
            <person name="Sun W.H."/>
            <person name="Liu D.K."/>
            <person name="Li Y."/>
            <person name="Chen G.Z."/>
            <person name="Liu X.D."/>
            <person name="Liao X.Y."/>
            <person name="Jiang Y.T."/>
            <person name="Yu X."/>
            <person name="Hao Y."/>
            <person name="Huang J."/>
            <person name="Zhao X.W."/>
            <person name="Ke S."/>
            <person name="Chen Y.Y."/>
            <person name="Wu W.L."/>
            <person name="Hsu J.L."/>
            <person name="Lin Y.F."/>
            <person name="Huang M.D."/>
            <person name="Li C.Y."/>
            <person name="Huang L."/>
            <person name="Wang Z.W."/>
            <person name="Zhao X."/>
            <person name="Zhong W.Y."/>
            <person name="Peng D.H."/>
            <person name="Ahmad S."/>
            <person name="Lan S."/>
            <person name="Zhang J.S."/>
            <person name="Tsai W.C."/>
            <person name="Van de Peer Y."/>
            <person name="Liu Z.J."/>
        </authorList>
    </citation>
    <scope>NUCLEOTIDE SEQUENCE</scope>
    <source>
        <strain evidence="2">SCP</strain>
    </source>
</reference>
<name>A0AAV9B4A4_ACOGR</name>
<proteinExistence type="predicted"/>
<dbReference type="EMBL" id="JAUJYN010000005">
    <property type="protein sequence ID" value="KAK1270832.1"/>
    <property type="molecule type" value="Genomic_DNA"/>
</dbReference>
<dbReference type="GO" id="GO:0009579">
    <property type="term" value="C:thylakoid"/>
    <property type="evidence" value="ECO:0007669"/>
    <property type="project" value="InterPro"/>
</dbReference>
<sequence length="58" mass="6930">MSWHVQLAVNLAIFGSLIIVLSHHMYSMPIYIYIRRHTQYRVIYKNNLIPIIFVQSNI</sequence>
<dbReference type="Pfam" id="PF00223">
    <property type="entry name" value="PsaA_PsaB"/>
    <property type="match status" value="1"/>
</dbReference>
<dbReference type="Proteomes" id="UP001179952">
    <property type="component" value="Unassembled WGS sequence"/>
</dbReference>
<dbReference type="InterPro" id="IPR036408">
    <property type="entry name" value="PSI_PsaA/B_sf"/>
</dbReference>
<keyword evidence="1" id="KW-0812">Transmembrane</keyword>
<dbReference type="Gene3D" id="1.20.1130.10">
    <property type="entry name" value="Photosystem I PsaA/PsaB"/>
    <property type="match status" value="1"/>
</dbReference>
<evidence type="ECO:0000313" key="2">
    <source>
        <dbReference type="EMBL" id="KAK1270832.1"/>
    </source>
</evidence>
<reference evidence="2" key="2">
    <citation type="submission" date="2023-06" db="EMBL/GenBank/DDBJ databases">
        <authorList>
            <person name="Ma L."/>
            <person name="Liu K.-W."/>
            <person name="Li Z."/>
            <person name="Hsiao Y.-Y."/>
            <person name="Qi Y."/>
            <person name="Fu T."/>
            <person name="Tang G."/>
            <person name="Zhang D."/>
            <person name="Sun W.-H."/>
            <person name="Liu D.-K."/>
            <person name="Li Y."/>
            <person name="Chen G.-Z."/>
            <person name="Liu X.-D."/>
            <person name="Liao X.-Y."/>
            <person name="Jiang Y.-T."/>
            <person name="Yu X."/>
            <person name="Hao Y."/>
            <person name="Huang J."/>
            <person name="Zhao X.-W."/>
            <person name="Ke S."/>
            <person name="Chen Y.-Y."/>
            <person name="Wu W.-L."/>
            <person name="Hsu J.-L."/>
            <person name="Lin Y.-F."/>
            <person name="Huang M.-D."/>
            <person name="Li C.-Y."/>
            <person name="Huang L."/>
            <person name="Wang Z.-W."/>
            <person name="Zhao X."/>
            <person name="Zhong W.-Y."/>
            <person name="Peng D.-H."/>
            <person name="Ahmad S."/>
            <person name="Lan S."/>
            <person name="Zhang J.-S."/>
            <person name="Tsai W.-C."/>
            <person name="Van De Peer Y."/>
            <person name="Liu Z.-J."/>
        </authorList>
    </citation>
    <scope>NUCLEOTIDE SEQUENCE</scope>
    <source>
        <strain evidence="2">SCP</strain>
        <tissue evidence="2">Leaves</tissue>
    </source>
</reference>
<dbReference type="AlphaFoldDB" id="A0AAV9B4A4"/>
<comment type="caution">
    <text evidence="2">The sequence shown here is derived from an EMBL/GenBank/DDBJ whole genome shotgun (WGS) entry which is preliminary data.</text>
</comment>
<organism evidence="2 3">
    <name type="scientific">Acorus gramineus</name>
    <name type="common">Dwarf sweet flag</name>
    <dbReference type="NCBI Taxonomy" id="55184"/>
    <lineage>
        <taxon>Eukaryota</taxon>
        <taxon>Viridiplantae</taxon>
        <taxon>Streptophyta</taxon>
        <taxon>Embryophyta</taxon>
        <taxon>Tracheophyta</taxon>
        <taxon>Spermatophyta</taxon>
        <taxon>Magnoliopsida</taxon>
        <taxon>Liliopsida</taxon>
        <taxon>Acoraceae</taxon>
        <taxon>Acorus</taxon>
    </lineage>
</organism>